<name>A0A8H6RRV3_9PEZI</name>
<accession>A0A8H6RRV3</accession>
<reference evidence="5" key="1">
    <citation type="submission" date="2020-04" db="EMBL/GenBank/DDBJ databases">
        <title>Draft genome resource of the tomato pathogen Pseudocercospora fuligena.</title>
        <authorList>
            <person name="Zaccaron A."/>
        </authorList>
    </citation>
    <scope>NUCLEOTIDE SEQUENCE</scope>
    <source>
        <strain evidence="5">PF001</strain>
    </source>
</reference>
<protein>
    <submittedName>
        <fullName evidence="5">Ureidoglycolate lyase</fullName>
    </submittedName>
</protein>
<evidence type="ECO:0000256" key="4">
    <source>
        <dbReference type="ARBA" id="ARBA00047684"/>
    </source>
</evidence>
<dbReference type="InterPro" id="IPR047233">
    <property type="entry name" value="UAH_cupin"/>
</dbReference>
<evidence type="ECO:0000256" key="2">
    <source>
        <dbReference type="ARBA" id="ARBA00022631"/>
    </source>
</evidence>
<dbReference type="AlphaFoldDB" id="A0A8H6RRV3"/>
<organism evidence="5 6">
    <name type="scientific">Pseudocercospora fuligena</name>
    <dbReference type="NCBI Taxonomy" id="685502"/>
    <lineage>
        <taxon>Eukaryota</taxon>
        <taxon>Fungi</taxon>
        <taxon>Dikarya</taxon>
        <taxon>Ascomycota</taxon>
        <taxon>Pezizomycotina</taxon>
        <taxon>Dothideomycetes</taxon>
        <taxon>Dothideomycetidae</taxon>
        <taxon>Mycosphaerellales</taxon>
        <taxon>Mycosphaerellaceae</taxon>
        <taxon>Pseudocercospora</taxon>
    </lineage>
</organism>
<dbReference type="OrthoDB" id="10266039at2759"/>
<dbReference type="PANTHER" id="PTHR21221:SF1">
    <property type="entry name" value="UREIDOGLYCOLATE LYASE"/>
    <property type="match status" value="1"/>
</dbReference>
<gene>
    <name evidence="5" type="ORF">HII31_02574</name>
</gene>
<dbReference type="Proteomes" id="UP000660729">
    <property type="component" value="Unassembled WGS sequence"/>
</dbReference>
<dbReference type="GO" id="GO:0050385">
    <property type="term" value="F:ureidoglycolate lyase activity"/>
    <property type="evidence" value="ECO:0007669"/>
    <property type="project" value="UniProtKB-EC"/>
</dbReference>
<dbReference type="InterPro" id="IPR007247">
    <property type="entry name" value="Ureidogly_lyase"/>
</dbReference>
<dbReference type="SUPFAM" id="SSF51182">
    <property type="entry name" value="RmlC-like cupins"/>
    <property type="match status" value="1"/>
</dbReference>
<dbReference type="GO" id="GO:0004848">
    <property type="term" value="F:ureidoglycolate hydrolase activity"/>
    <property type="evidence" value="ECO:0007669"/>
    <property type="project" value="InterPro"/>
</dbReference>
<dbReference type="InterPro" id="IPR024060">
    <property type="entry name" value="Ureidoglycolate_lyase_dom_sf"/>
</dbReference>
<dbReference type="Pfam" id="PF04115">
    <property type="entry name" value="Ureidogly_lyase"/>
    <property type="match status" value="1"/>
</dbReference>
<dbReference type="EMBL" id="JABCIY010000031">
    <property type="protein sequence ID" value="KAF7196173.1"/>
    <property type="molecule type" value="Genomic_DNA"/>
</dbReference>
<dbReference type="GO" id="GO:0006144">
    <property type="term" value="P:purine nucleobase metabolic process"/>
    <property type="evidence" value="ECO:0007669"/>
    <property type="project" value="UniProtKB-KW"/>
</dbReference>
<evidence type="ECO:0000256" key="3">
    <source>
        <dbReference type="ARBA" id="ARBA00023239"/>
    </source>
</evidence>
<dbReference type="GO" id="GO:0000256">
    <property type="term" value="P:allantoin catabolic process"/>
    <property type="evidence" value="ECO:0007669"/>
    <property type="project" value="InterPro"/>
</dbReference>
<proteinExistence type="predicted"/>
<dbReference type="CDD" id="cd20298">
    <property type="entry name" value="cupin_UAH"/>
    <property type="match status" value="1"/>
</dbReference>
<keyword evidence="6" id="KW-1185">Reference proteome</keyword>
<evidence type="ECO:0000313" key="5">
    <source>
        <dbReference type="EMBL" id="KAF7196173.1"/>
    </source>
</evidence>
<sequence length="292" mass="31860">MAGRAQKHSSNRTILASSSITPSNFSEFGTVIQNPSTHSETELDDDGQWRLEYAVANQGSATKWIDVTHLENYYDRAASGKAAKAVVNMFVCKPRTLKEGKYFDIKILERHPFTSQTFVPMGVGKNDADTRYLVVVAPTMPASKGKGGSREKPYPTQDVRRKKTLKERLLGARPNPFTNDYTSSTTPAVAVKGIDRRRRPKGAGEPDLNNLKAFIVRGDQAVTYGPGTWHAPMVALGEKEIEFVVMQYANGVCLEDCQEIDIVGGELSVDVSAPATAGSMGAEAPGYMRAKL</sequence>
<keyword evidence="2" id="KW-0659">Purine metabolism</keyword>
<comment type="catalytic activity">
    <reaction evidence="4">
        <text>(S)-ureidoglycolate = urea + glyoxylate</text>
        <dbReference type="Rhea" id="RHEA:11304"/>
        <dbReference type="ChEBI" id="CHEBI:16199"/>
        <dbReference type="ChEBI" id="CHEBI:36655"/>
        <dbReference type="ChEBI" id="CHEBI:57296"/>
        <dbReference type="EC" id="4.3.2.3"/>
    </reaction>
</comment>
<dbReference type="InterPro" id="IPR011051">
    <property type="entry name" value="RmlC_Cupin_sf"/>
</dbReference>
<evidence type="ECO:0000313" key="6">
    <source>
        <dbReference type="Proteomes" id="UP000660729"/>
    </source>
</evidence>
<evidence type="ECO:0000256" key="1">
    <source>
        <dbReference type="ARBA" id="ARBA00011738"/>
    </source>
</evidence>
<comment type="subunit">
    <text evidence="1">Homodimer.</text>
</comment>
<dbReference type="Gene3D" id="2.60.120.480">
    <property type="entry name" value="Ureidoglycolate hydrolase"/>
    <property type="match status" value="1"/>
</dbReference>
<comment type="caution">
    <text evidence="5">The sequence shown here is derived from an EMBL/GenBank/DDBJ whole genome shotgun (WGS) entry which is preliminary data.</text>
</comment>
<keyword evidence="3 5" id="KW-0456">Lyase</keyword>
<dbReference type="PANTHER" id="PTHR21221">
    <property type="entry name" value="UREIDOGLYCOLATE HYDROLASE"/>
    <property type="match status" value="1"/>
</dbReference>